<evidence type="ECO:0000259" key="11">
    <source>
        <dbReference type="SMART" id="SM01287"/>
    </source>
</evidence>
<keyword evidence="13" id="KW-1185">Reference proteome</keyword>
<keyword evidence="2 9" id="KW-0158">Chromosome</keyword>
<reference evidence="12 13" key="1">
    <citation type="submission" date="2016-10" db="EMBL/GenBank/DDBJ databases">
        <authorList>
            <person name="Cai Z."/>
        </authorList>
    </citation>
    <scope>NUCLEOTIDE SEQUENCE [LARGE SCALE GENOMIC DNA]</scope>
</reference>
<feature type="compositionally biased region" description="Acidic residues" evidence="10">
    <location>
        <begin position="396"/>
        <end position="438"/>
    </location>
</feature>
<comment type="similarity">
    <text evidence="1 9">Belongs to the SSRP1 family.</text>
</comment>
<dbReference type="SMART" id="SM01287">
    <property type="entry name" value="Rtt106"/>
    <property type="match status" value="1"/>
</dbReference>
<dbReference type="Pfam" id="PF08512">
    <property type="entry name" value="Rttp106-like_middle"/>
    <property type="match status" value="1"/>
</dbReference>
<dbReference type="InterPro" id="IPR000969">
    <property type="entry name" value="SSRP1/POB3"/>
</dbReference>
<dbReference type="GO" id="GO:0003677">
    <property type="term" value="F:DNA binding"/>
    <property type="evidence" value="ECO:0007669"/>
    <property type="project" value="InterPro"/>
</dbReference>
<comment type="subcellular location">
    <subcellularLocation>
        <location evidence="9">Nucleus</location>
    </subcellularLocation>
    <subcellularLocation>
        <location evidence="9">Chromosome</location>
    </subcellularLocation>
</comment>
<sequence length="438" mass="45054">MAENLTQYKAYPPLLALLQQHGLPKDAISHVSDGIAQIVAEALQTRQGGQAAAGPVNVQQQQQQAAAAPAAAPVRDLQSADAVLQGVSLIIPRGKFDMAFYADCLQVTSKQTSALIPHSSIQHVLVIDAIPKQPSTTNIVLVMKPGHPVQQGKNQLDMVVVQTKDQPELSLPAPAACQELGDTLAGPAAVVLSTLLASYIEDIGDSTFLTADSSVFSSSSGDLMIAANRGATPGWLVPLSAGLCYIGKPGRFLPSAAISKVTFHRAGGGSSTFDITIKPAKGFGGGSGGGTAAGKVLELGQIDAAELVKLQGYLMAQRIRIGTDDDDDDDEDDAAPQGAAAAAAAGAGLAAGAAAAAAAAGDESDDDEEDEDFDPEASSDEDDQRSSKKQRLADAAADDEDDEEEDEDNASDDGGSSDDSSEVSLVDEDAMEQDSEDL</sequence>
<organism evidence="12 13">
    <name type="scientific">Tetradesmus obliquus</name>
    <name type="common">Green alga</name>
    <name type="synonym">Acutodesmus obliquus</name>
    <dbReference type="NCBI Taxonomy" id="3088"/>
    <lineage>
        <taxon>Eukaryota</taxon>
        <taxon>Viridiplantae</taxon>
        <taxon>Chlorophyta</taxon>
        <taxon>core chlorophytes</taxon>
        <taxon>Chlorophyceae</taxon>
        <taxon>CS clade</taxon>
        <taxon>Sphaeropleales</taxon>
        <taxon>Scenedesmaceae</taxon>
        <taxon>Tetradesmus</taxon>
    </lineage>
</organism>
<dbReference type="GO" id="GO:0031491">
    <property type="term" value="F:nucleosome binding"/>
    <property type="evidence" value="ECO:0007669"/>
    <property type="project" value="TreeGrafter"/>
</dbReference>
<accession>A0A383V2W9</accession>
<protein>
    <recommendedName>
        <fullName evidence="9">FACT complex subunit SSRP1</fullName>
    </recommendedName>
</protein>
<dbReference type="AlphaFoldDB" id="A0A383V2W9"/>
<keyword evidence="8 9" id="KW-0539">Nucleus</keyword>
<gene>
    <name evidence="12" type="ORF">BQ4739_LOCUS528</name>
</gene>
<evidence type="ECO:0000313" key="13">
    <source>
        <dbReference type="Proteomes" id="UP000256970"/>
    </source>
</evidence>
<feature type="domain" description="Histone chaperone RTT106/FACT complex subunit SPT16-like middle" evidence="11">
    <location>
        <begin position="222"/>
        <end position="324"/>
    </location>
</feature>
<evidence type="ECO:0000256" key="9">
    <source>
        <dbReference type="RuleBase" id="RU364013"/>
    </source>
</evidence>
<keyword evidence="7 9" id="KW-0234">DNA repair</keyword>
<evidence type="ECO:0000256" key="5">
    <source>
        <dbReference type="ARBA" id="ARBA00023015"/>
    </source>
</evidence>
<dbReference type="Proteomes" id="UP000256970">
    <property type="component" value="Unassembled WGS sequence"/>
</dbReference>
<dbReference type="PANTHER" id="PTHR45849">
    <property type="entry name" value="FACT COMPLEX SUBUNIT SSRP1"/>
    <property type="match status" value="1"/>
</dbReference>
<dbReference type="Pfam" id="PF21103">
    <property type="entry name" value="PH1_SSRP1-like"/>
    <property type="match status" value="1"/>
</dbReference>
<evidence type="ECO:0000256" key="7">
    <source>
        <dbReference type="ARBA" id="ARBA00023204"/>
    </source>
</evidence>
<evidence type="ECO:0000256" key="2">
    <source>
        <dbReference type="ARBA" id="ARBA00022454"/>
    </source>
</evidence>
<feature type="region of interest" description="Disordered" evidence="10">
    <location>
        <begin position="354"/>
        <end position="438"/>
    </location>
</feature>
<dbReference type="PANTHER" id="PTHR45849:SF1">
    <property type="entry name" value="FACT COMPLEX SUBUNIT SSRP1"/>
    <property type="match status" value="1"/>
</dbReference>
<dbReference type="InterPro" id="IPR050454">
    <property type="entry name" value="RTT106/SSRP1_HistChap/FACT"/>
</dbReference>
<dbReference type="InterPro" id="IPR048993">
    <property type="entry name" value="SSRP1-like_PH1"/>
</dbReference>
<keyword evidence="4 9" id="KW-0227">DNA damage</keyword>
<dbReference type="SUPFAM" id="SSF50729">
    <property type="entry name" value="PH domain-like"/>
    <property type="match status" value="1"/>
</dbReference>
<keyword evidence="5 9" id="KW-0805">Transcription regulation</keyword>
<dbReference type="STRING" id="3088.A0A383V2W9"/>
<dbReference type="GO" id="GO:0035101">
    <property type="term" value="C:FACT complex"/>
    <property type="evidence" value="ECO:0007669"/>
    <property type="project" value="TreeGrafter"/>
</dbReference>
<evidence type="ECO:0000313" key="12">
    <source>
        <dbReference type="EMBL" id="SZX59928.1"/>
    </source>
</evidence>
<keyword evidence="6 9" id="KW-0804">Transcription</keyword>
<evidence type="ECO:0000256" key="8">
    <source>
        <dbReference type="ARBA" id="ARBA00023242"/>
    </source>
</evidence>
<dbReference type="InterPro" id="IPR011993">
    <property type="entry name" value="PH-like_dom_sf"/>
</dbReference>
<dbReference type="EMBL" id="FNXT01000032">
    <property type="protein sequence ID" value="SZX59928.1"/>
    <property type="molecule type" value="Genomic_DNA"/>
</dbReference>
<dbReference type="GO" id="GO:0006281">
    <property type="term" value="P:DNA repair"/>
    <property type="evidence" value="ECO:0007669"/>
    <property type="project" value="UniProtKB-KW"/>
</dbReference>
<evidence type="ECO:0000256" key="1">
    <source>
        <dbReference type="ARBA" id="ARBA00010060"/>
    </source>
</evidence>
<evidence type="ECO:0000256" key="4">
    <source>
        <dbReference type="ARBA" id="ARBA00022763"/>
    </source>
</evidence>
<evidence type="ECO:0000256" key="3">
    <source>
        <dbReference type="ARBA" id="ARBA00022705"/>
    </source>
</evidence>
<dbReference type="Gene3D" id="2.30.29.30">
    <property type="entry name" value="Pleckstrin-homology domain (PH domain)/Phosphotyrosine-binding domain (PTB)"/>
    <property type="match status" value="1"/>
</dbReference>
<evidence type="ECO:0000256" key="6">
    <source>
        <dbReference type="ARBA" id="ARBA00023163"/>
    </source>
</evidence>
<proteinExistence type="inferred from homology"/>
<name>A0A383V2W9_TETOB</name>
<comment type="function">
    <text evidence="9">Component of the FACT complex, a general chromatin factor that acts to reorganize nucleosomes. The FACT complex is involved in multiple processes that require DNA as a template such as mRNA elongation, DNA replication and DNA repair. During transcription elongation the FACT complex acts as a histone chaperone that both destabilizes and restores nucleosomal structure. It facilitates the passage of RNA polymerase II and transcription by promoting the dissociation of one histone H2A-H2B dimer from the nucleosome, then subsequently promotes the reestablishment of the nucleosome following the passage of RNA polymerase II.</text>
</comment>
<dbReference type="GO" id="GO:0006260">
    <property type="term" value="P:DNA replication"/>
    <property type="evidence" value="ECO:0007669"/>
    <property type="project" value="UniProtKB-KW"/>
</dbReference>
<dbReference type="Gene3D" id="2.30.29.150">
    <property type="match status" value="1"/>
</dbReference>
<dbReference type="InterPro" id="IPR013719">
    <property type="entry name" value="RTT106/SPT16-like_middle_dom"/>
</dbReference>
<evidence type="ECO:0000256" key="10">
    <source>
        <dbReference type="SAM" id="MobiDB-lite"/>
    </source>
</evidence>
<dbReference type="PRINTS" id="PR00887">
    <property type="entry name" value="SSRCOGNITION"/>
</dbReference>
<keyword evidence="3 9" id="KW-0235">DNA replication</keyword>
<feature type="compositionally biased region" description="Acidic residues" evidence="10">
    <location>
        <begin position="362"/>
        <end position="383"/>
    </location>
</feature>
<dbReference type="GO" id="GO:0042393">
    <property type="term" value="F:histone binding"/>
    <property type="evidence" value="ECO:0007669"/>
    <property type="project" value="TreeGrafter"/>
</dbReference>